<dbReference type="AlphaFoldDB" id="B8GJ40"/>
<organism evidence="2 3">
    <name type="scientific">Methanosphaerula palustris (strain ATCC BAA-1556 / DSM 19958 / E1-9c)</name>
    <dbReference type="NCBI Taxonomy" id="521011"/>
    <lineage>
        <taxon>Archaea</taxon>
        <taxon>Methanobacteriati</taxon>
        <taxon>Methanobacteriota</taxon>
        <taxon>Stenosarchaea group</taxon>
        <taxon>Methanomicrobia</taxon>
        <taxon>Methanomicrobiales</taxon>
        <taxon>Methanoregulaceae</taxon>
        <taxon>Methanosphaerula</taxon>
    </lineage>
</organism>
<name>B8GJ40_METPE</name>
<reference evidence="2 3" key="1">
    <citation type="journal article" date="2015" name="Genome Announc.">
        <title>Complete Genome Sequence of Methanosphaerula palustris E1-9CT, a Hydrogenotrophic Methanogen Isolated from a Minerotrophic Fen Peatland.</title>
        <authorList>
            <person name="Cadillo-Quiroz H."/>
            <person name="Browne P."/>
            <person name="Kyrpides N."/>
            <person name="Woyke T."/>
            <person name="Goodwin L."/>
            <person name="Detter C."/>
            <person name="Yavitt J.B."/>
            <person name="Zinder S.H."/>
        </authorList>
    </citation>
    <scope>NUCLEOTIDE SEQUENCE [LARGE SCALE GENOMIC DNA]</scope>
    <source>
        <strain evidence="3">ATCC BAA-1556 / DSM 19958 / E1-9c</strain>
    </source>
</reference>
<dbReference type="Gene3D" id="2.30.110.10">
    <property type="entry name" value="Electron Transport, Fmn-binding Protein, Chain A"/>
    <property type="match status" value="1"/>
</dbReference>
<dbReference type="InterPro" id="IPR011576">
    <property type="entry name" value="Pyridox_Oxase_N"/>
</dbReference>
<dbReference type="InterPro" id="IPR012349">
    <property type="entry name" value="Split_barrel_FMN-bd"/>
</dbReference>
<dbReference type="HOGENOM" id="CLU_137964_2_0_2"/>
<protein>
    <submittedName>
        <fullName evidence="2">Pyridoxamine 5'-phosphate oxidase-related FMN-binding</fullName>
    </submittedName>
</protein>
<dbReference type="GeneID" id="7270613"/>
<keyword evidence="3" id="KW-1185">Reference proteome</keyword>
<accession>B8GJ40</accession>
<feature type="domain" description="Pyridoxamine 5'-phosphate oxidase N-terminal" evidence="1">
    <location>
        <begin position="21"/>
        <end position="132"/>
    </location>
</feature>
<dbReference type="PANTHER" id="PTHR34818">
    <property type="entry name" value="PROTEIN BLI-3"/>
    <property type="match status" value="1"/>
</dbReference>
<dbReference type="SUPFAM" id="SSF50475">
    <property type="entry name" value="FMN-binding split barrel"/>
    <property type="match status" value="1"/>
</dbReference>
<proteinExistence type="predicted"/>
<evidence type="ECO:0000313" key="3">
    <source>
        <dbReference type="Proteomes" id="UP000002457"/>
    </source>
</evidence>
<dbReference type="RefSeq" id="WP_012616932.1">
    <property type="nucleotide sequence ID" value="NC_011832.1"/>
</dbReference>
<dbReference type="EMBL" id="CP001338">
    <property type="protein sequence ID" value="ACL15613.1"/>
    <property type="molecule type" value="Genomic_DNA"/>
</dbReference>
<dbReference type="Proteomes" id="UP000002457">
    <property type="component" value="Chromosome"/>
</dbReference>
<dbReference type="KEGG" id="mpl:Mpal_0228"/>
<gene>
    <name evidence="2" type="ordered locus">Mpal_0228</name>
</gene>
<sequence length="151" mass="17063">MFSPALQRNFSEADEQGTVSEIVSFLQENPVVSLATIDHGKPRVRPVLFMLEENGRLYFCTANAKNMFHQLQEDPSVEFCSVSKETKTMRISGDVVFSGDRSIKERIIAGNDLVRSIYQRADNPVFEVFYIEHGTVDVVDSPGLSARIREF</sequence>
<dbReference type="Pfam" id="PF01243">
    <property type="entry name" value="PNPOx_N"/>
    <property type="match status" value="1"/>
</dbReference>
<evidence type="ECO:0000313" key="2">
    <source>
        <dbReference type="EMBL" id="ACL15613.1"/>
    </source>
</evidence>
<dbReference type="eggNOG" id="arCOG00528">
    <property type="taxonomic scope" value="Archaea"/>
</dbReference>
<evidence type="ECO:0000259" key="1">
    <source>
        <dbReference type="Pfam" id="PF01243"/>
    </source>
</evidence>
<dbReference type="PANTHER" id="PTHR34818:SF1">
    <property type="entry name" value="PROTEIN BLI-3"/>
    <property type="match status" value="1"/>
</dbReference>
<dbReference type="InterPro" id="IPR052917">
    <property type="entry name" value="Stress-Dev_Protein"/>
</dbReference>